<name>A0A7W7GC31_9ACTN</name>
<evidence type="ECO:0000313" key="5">
    <source>
        <dbReference type="EMBL" id="MBB4703465.1"/>
    </source>
</evidence>
<protein>
    <submittedName>
        <fullName evidence="5">Phenylacetic acid degradation operon negative regulatory protein</fullName>
    </submittedName>
</protein>
<dbReference type="EMBL" id="JACHND010000001">
    <property type="protein sequence ID" value="MBB4703465.1"/>
    <property type="molecule type" value="Genomic_DNA"/>
</dbReference>
<dbReference type="PANTHER" id="PTHR30319">
    <property type="entry name" value="PHENYLACETIC ACID REGULATOR-RELATED TRANSCRIPTIONAL REPRESSOR"/>
    <property type="match status" value="1"/>
</dbReference>
<feature type="domain" description="Transcriptional repressor PaaX-like C-terminal" evidence="3">
    <location>
        <begin position="201"/>
        <end position="285"/>
    </location>
</feature>
<accession>A0A7W7GC31</accession>
<dbReference type="InterPro" id="IPR011965">
    <property type="entry name" value="PaaX_trns_reg"/>
</dbReference>
<proteinExistence type="predicted"/>
<organism evidence="5 6">
    <name type="scientific">Sphaerisporangium siamense</name>
    <dbReference type="NCBI Taxonomy" id="795645"/>
    <lineage>
        <taxon>Bacteria</taxon>
        <taxon>Bacillati</taxon>
        <taxon>Actinomycetota</taxon>
        <taxon>Actinomycetes</taxon>
        <taxon>Streptosporangiales</taxon>
        <taxon>Streptosporangiaceae</taxon>
        <taxon>Sphaerisporangium</taxon>
    </lineage>
</organism>
<dbReference type="Gene3D" id="1.10.10.10">
    <property type="entry name" value="Winged helix-like DNA-binding domain superfamily/Winged helix DNA-binding domain"/>
    <property type="match status" value="1"/>
</dbReference>
<dbReference type="Pfam" id="PF08223">
    <property type="entry name" value="PaaX_C"/>
    <property type="match status" value="1"/>
</dbReference>
<dbReference type="PIRSF" id="PIRSF020623">
    <property type="entry name" value="PaaX"/>
    <property type="match status" value="1"/>
</dbReference>
<feature type="domain" description="Transcriptional repressor PaaX-like N-terminal" evidence="2">
    <location>
        <begin position="31"/>
        <end position="97"/>
    </location>
</feature>
<dbReference type="Pfam" id="PF20803">
    <property type="entry name" value="PaaX_M"/>
    <property type="match status" value="1"/>
</dbReference>
<dbReference type="Pfam" id="PF07848">
    <property type="entry name" value="PaaX"/>
    <property type="match status" value="1"/>
</dbReference>
<comment type="caution">
    <text evidence="5">The sequence shown here is derived from an EMBL/GenBank/DDBJ whole genome shotgun (WGS) entry which is preliminary data.</text>
</comment>
<dbReference type="PANTHER" id="PTHR30319:SF1">
    <property type="entry name" value="TRANSCRIPTIONAL REPRESSOR PAAX"/>
    <property type="match status" value="1"/>
</dbReference>
<dbReference type="InterPro" id="IPR012906">
    <property type="entry name" value="PaaX-like_N"/>
</dbReference>
<feature type="region of interest" description="Disordered" evidence="1">
    <location>
        <begin position="1"/>
        <end position="24"/>
    </location>
</feature>
<dbReference type="InterPro" id="IPR048846">
    <property type="entry name" value="PaaX-like_central"/>
</dbReference>
<sequence>MTKNSKSSKVTETGEASGVPMAGWLEPPQPQDLVVTLLADNVRHRLDSVWSGGLVRLLGEFGFSVGASRVALTRLARRDLISRVKNGRLVAYRLTERTERVIAEGDDRIFRLGREELSPQRMTVLWHTLPEDSRLERARLARRLRFLGFGSVQDATWISLGDREPEVVNLVKDLDIDRFVSLMTGEPSPGFGLGPLIERAWDLAGLTARYETFLAEFSPYGAERGRRELTDGEAFRVRTKLVHNFRQFPFLDPGLPSGGAAREQSVELFHVVYPALKEQAHRHFDLLATPDEGVR</sequence>
<dbReference type="InterPro" id="IPR013225">
    <property type="entry name" value="PaaX_C"/>
</dbReference>
<evidence type="ECO:0000313" key="6">
    <source>
        <dbReference type="Proteomes" id="UP000542210"/>
    </source>
</evidence>
<evidence type="ECO:0000259" key="3">
    <source>
        <dbReference type="Pfam" id="PF08223"/>
    </source>
</evidence>
<feature type="domain" description="Transcriptional repressor PaaX-like central Cas2-like" evidence="4">
    <location>
        <begin position="124"/>
        <end position="186"/>
    </location>
</feature>
<reference evidence="5 6" key="1">
    <citation type="submission" date="2020-08" db="EMBL/GenBank/DDBJ databases">
        <title>Sequencing the genomes of 1000 actinobacteria strains.</title>
        <authorList>
            <person name="Klenk H.-P."/>
        </authorList>
    </citation>
    <scope>NUCLEOTIDE SEQUENCE [LARGE SCALE GENOMIC DNA]</scope>
    <source>
        <strain evidence="5 6">DSM 45784</strain>
    </source>
</reference>
<dbReference type="RefSeq" id="WP_203959331.1">
    <property type="nucleotide sequence ID" value="NZ_BOOV01000029.1"/>
</dbReference>
<evidence type="ECO:0000256" key="1">
    <source>
        <dbReference type="SAM" id="MobiDB-lite"/>
    </source>
</evidence>
<dbReference type="InterPro" id="IPR036388">
    <property type="entry name" value="WH-like_DNA-bd_sf"/>
</dbReference>
<feature type="compositionally biased region" description="Polar residues" evidence="1">
    <location>
        <begin position="1"/>
        <end position="11"/>
    </location>
</feature>
<evidence type="ECO:0000259" key="2">
    <source>
        <dbReference type="Pfam" id="PF07848"/>
    </source>
</evidence>
<dbReference type="AlphaFoldDB" id="A0A7W7GC31"/>
<gene>
    <name evidence="5" type="ORF">BJ982_005009</name>
</gene>
<keyword evidence="6" id="KW-1185">Reference proteome</keyword>
<dbReference type="GO" id="GO:0006351">
    <property type="term" value="P:DNA-templated transcription"/>
    <property type="evidence" value="ECO:0007669"/>
    <property type="project" value="InterPro"/>
</dbReference>
<dbReference type="Proteomes" id="UP000542210">
    <property type="component" value="Unassembled WGS sequence"/>
</dbReference>
<evidence type="ECO:0000259" key="4">
    <source>
        <dbReference type="Pfam" id="PF20803"/>
    </source>
</evidence>